<evidence type="ECO:0000313" key="2">
    <source>
        <dbReference type="EMBL" id="SAK40945.1"/>
    </source>
</evidence>
<dbReference type="STRING" id="1777138.AWB77_00286"/>
<dbReference type="GO" id="GO:0005829">
    <property type="term" value="C:cytosol"/>
    <property type="evidence" value="ECO:0007669"/>
    <property type="project" value="TreeGrafter"/>
</dbReference>
<dbReference type="Proteomes" id="UP000054903">
    <property type="component" value="Unassembled WGS sequence"/>
</dbReference>
<evidence type="ECO:0000259" key="1">
    <source>
        <dbReference type="SMART" id="SM00487"/>
    </source>
</evidence>
<dbReference type="InterPro" id="IPR006935">
    <property type="entry name" value="Helicase/UvrB_N"/>
</dbReference>
<dbReference type="InterPro" id="IPR014001">
    <property type="entry name" value="Helicase_ATP-bd"/>
</dbReference>
<dbReference type="SMART" id="SM00487">
    <property type="entry name" value="DEXDc"/>
    <property type="match status" value="1"/>
</dbReference>
<gene>
    <name evidence="2" type="ORF">AWB77_00286</name>
</gene>
<accession>A0A157Z607</accession>
<dbReference type="EMBL" id="FCNX02000001">
    <property type="protein sequence ID" value="SAK40945.1"/>
    <property type="molecule type" value="Genomic_DNA"/>
</dbReference>
<dbReference type="OrthoDB" id="9804145at2"/>
<dbReference type="RefSeq" id="WP_061132608.1">
    <property type="nucleotide sequence ID" value="NZ_FCNX02000001.1"/>
</dbReference>
<reference evidence="2" key="1">
    <citation type="submission" date="2016-01" db="EMBL/GenBank/DDBJ databases">
        <authorList>
            <person name="Peeters C."/>
        </authorList>
    </citation>
    <scope>NUCLEOTIDE SEQUENCE</scope>
    <source>
        <strain evidence="2">LMG 29320</strain>
    </source>
</reference>
<dbReference type="AlphaFoldDB" id="A0A157Z607"/>
<keyword evidence="3" id="KW-1185">Reference proteome</keyword>
<feature type="domain" description="Helicase ATP-binding" evidence="1">
    <location>
        <begin position="1"/>
        <end position="247"/>
    </location>
</feature>
<dbReference type="Pfam" id="PF04851">
    <property type="entry name" value="ResIII"/>
    <property type="match status" value="1"/>
</dbReference>
<dbReference type="GO" id="GO:0005524">
    <property type="term" value="F:ATP binding"/>
    <property type="evidence" value="ECO:0007669"/>
    <property type="project" value="InterPro"/>
</dbReference>
<dbReference type="PANTHER" id="PTHR47396:SF1">
    <property type="entry name" value="ATP-DEPENDENT HELICASE IRC3-RELATED"/>
    <property type="match status" value="1"/>
</dbReference>
<evidence type="ECO:0000313" key="3">
    <source>
        <dbReference type="Proteomes" id="UP000054903"/>
    </source>
</evidence>
<dbReference type="GO" id="GO:0016787">
    <property type="term" value="F:hydrolase activity"/>
    <property type="evidence" value="ECO:0007669"/>
    <property type="project" value="InterPro"/>
</dbReference>
<comment type="caution">
    <text evidence="2">The sequence shown here is derived from an EMBL/GenBank/DDBJ whole genome shotgun (WGS) entry which is preliminary data.</text>
</comment>
<dbReference type="InterPro" id="IPR050742">
    <property type="entry name" value="Helicase_Restrict-Modif_Enz"/>
</dbReference>
<dbReference type="SUPFAM" id="SSF52540">
    <property type="entry name" value="P-loop containing nucleoside triphosphate hydrolases"/>
    <property type="match status" value="1"/>
</dbReference>
<dbReference type="Gene3D" id="3.40.50.300">
    <property type="entry name" value="P-loop containing nucleotide triphosphate hydrolases"/>
    <property type="match status" value="2"/>
</dbReference>
<proteinExistence type="predicted"/>
<dbReference type="CDD" id="cd18785">
    <property type="entry name" value="SF2_C"/>
    <property type="match status" value="1"/>
</dbReference>
<dbReference type="GO" id="GO:0003677">
    <property type="term" value="F:DNA binding"/>
    <property type="evidence" value="ECO:0007669"/>
    <property type="project" value="InterPro"/>
</dbReference>
<sequence length="865" mass="96850">MKFTLKDYQDKAVREVLENLKKTRKRWHEDKERNAFSLSAVTGAGKTVMAAAVFEALFHGSEEFNFERDPGAIVIWFSDSPALNEQTRFRFMEVSDRINPYTDLKVVEADNFNRSKFEAGKIYFLNTQKFGQNSLLVRGFDQEVDARQGVLLDTRPDLRAFTLWDVIKNTIDDPSLTLYFVLDEAHRGMGRATGAAERATIVTRLINGEKGIPGLPVVWGISATVQRFEEAMRVAQKRTRLDPVVVDSALVQESGLLKDTIILDIPEGAGDFDTLLVRRGTDQLKQSTLAWAEYAKAQDDSPRVTPLMVLQVPNNPNANDIAKALDTIFERWPDLPRDCVANVFGEHRTEQFGGFSVPYISPEQVQDHAWIRILIAKDAISTGWDCPRAEVMVSFRPATDQTHITQLLGRMVRTPLARRIPSNDMLNSVYCLLPHFDKDTAKAVVNMLMTGDDDTKPKFGRVLINPSTMGPNPNVSEPVWEKFVSLPSQTRPQQSAKPAKRLTALAQELITDNFLPGAGKKAHDLMHKVLDDAREKFKDKIEARRTAVLEIEGVTVKGNIKDQVMSLDGFSEAADMAVIHDMFQRAARVFSLPIAKSYAHYLAMQLAEPDDQDDLEEKLMEAEVEIAALGLVGEVQPFYDAAADQHAKAWFAEYKPRIKQLSDDREEAYREILEMSADPQDVDMLKPSAKAEMTAVHENGQDTPIPTYPLHLLCDGQGNYPAQLNAWEVAVLKQESQRAGFQFWYRNPQQPGPSSLGIAYQDHDQYLILRPDFIFFADEGGKVVADLIDPHGIHLSDALPKLRGLAAYAAAHHPGAFRRIESVAEVKGKLRMLDLTRAEVRDAIFAATLTATGLFEGPLASDYLD</sequence>
<protein>
    <submittedName>
        <fullName evidence="2">Type III restriction enzyme, res subunit</fullName>
    </submittedName>
</protein>
<name>A0A157Z607_9BURK</name>
<dbReference type="PANTHER" id="PTHR47396">
    <property type="entry name" value="TYPE I RESTRICTION ENZYME ECOKI R PROTEIN"/>
    <property type="match status" value="1"/>
</dbReference>
<dbReference type="InterPro" id="IPR027417">
    <property type="entry name" value="P-loop_NTPase"/>
</dbReference>
<organism evidence="2 3">
    <name type="scientific">Caballeronia fortuita</name>
    <dbReference type="NCBI Taxonomy" id="1777138"/>
    <lineage>
        <taxon>Bacteria</taxon>
        <taxon>Pseudomonadati</taxon>
        <taxon>Pseudomonadota</taxon>
        <taxon>Betaproteobacteria</taxon>
        <taxon>Burkholderiales</taxon>
        <taxon>Burkholderiaceae</taxon>
        <taxon>Caballeronia</taxon>
    </lineage>
</organism>